<keyword evidence="2" id="KW-1185">Reference proteome</keyword>
<protein>
    <submittedName>
        <fullName evidence="1">Uncharacterized protein</fullName>
    </submittedName>
</protein>
<gene>
    <name evidence="1" type="ORF">RRG08_053100</name>
</gene>
<reference evidence="1" key="1">
    <citation type="journal article" date="2023" name="G3 (Bethesda)">
        <title>A reference genome for the long-term kleptoplast-retaining sea slug Elysia crispata morphotype clarki.</title>
        <authorList>
            <person name="Eastman K.E."/>
            <person name="Pendleton A.L."/>
            <person name="Shaikh M.A."/>
            <person name="Suttiyut T."/>
            <person name="Ogas R."/>
            <person name="Tomko P."/>
            <person name="Gavelis G."/>
            <person name="Widhalm J.R."/>
            <person name="Wisecaver J.H."/>
        </authorList>
    </citation>
    <scope>NUCLEOTIDE SEQUENCE</scope>
    <source>
        <strain evidence="1">ECLA1</strain>
    </source>
</reference>
<accession>A0AAE1DLE3</accession>
<comment type="caution">
    <text evidence="1">The sequence shown here is derived from an EMBL/GenBank/DDBJ whole genome shotgun (WGS) entry which is preliminary data.</text>
</comment>
<dbReference type="EMBL" id="JAWDGP010003464">
    <property type="protein sequence ID" value="KAK3774150.1"/>
    <property type="molecule type" value="Genomic_DNA"/>
</dbReference>
<sequence>MADQTAVILLVICAENPSKPGFVLSGQGFTRPELWLTSLGRCGDRRDSPGNLCLESTRARFCLQWSGIHKARILADQPTSRSG</sequence>
<evidence type="ECO:0000313" key="1">
    <source>
        <dbReference type="EMBL" id="KAK3774150.1"/>
    </source>
</evidence>
<name>A0AAE1DLE3_9GAST</name>
<dbReference type="Proteomes" id="UP001283361">
    <property type="component" value="Unassembled WGS sequence"/>
</dbReference>
<dbReference type="AlphaFoldDB" id="A0AAE1DLE3"/>
<organism evidence="1 2">
    <name type="scientific">Elysia crispata</name>
    <name type="common">lettuce slug</name>
    <dbReference type="NCBI Taxonomy" id="231223"/>
    <lineage>
        <taxon>Eukaryota</taxon>
        <taxon>Metazoa</taxon>
        <taxon>Spiralia</taxon>
        <taxon>Lophotrochozoa</taxon>
        <taxon>Mollusca</taxon>
        <taxon>Gastropoda</taxon>
        <taxon>Heterobranchia</taxon>
        <taxon>Euthyneura</taxon>
        <taxon>Panpulmonata</taxon>
        <taxon>Sacoglossa</taxon>
        <taxon>Placobranchoidea</taxon>
        <taxon>Plakobranchidae</taxon>
        <taxon>Elysia</taxon>
    </lineage>
</organism>
<proteinExistence type="predicted"/>
<evidence type="ECO:0000313" key="2">
    <source>
        <dbReference type="Proteomes" id="UP001283361"/>
    </source>
</evidence>